<sequence length="84" mass="9620">MFKEASWIQTVLNLLSLKGPKILKIKSFFMSNIYAMRNGSKRASFSPLMEENRDSKIMGKIFIYVMPVEFIVVANRCVGPIESK</sequence>
<gene>
    <name evidence="1" type="ORF">ACJIZ3_022423</name>
</gene>
<comment type="caution">
    <text evidence="1">The sequence shown here is derived from an EMBL/GenBank/DDBJ whole genome shotgun (WGS) entry which is preliminary data.</text>
</comment>
<evidence type="ECO:0000313" key="1">
    <source>
        <dbReference type="EMBL" id="KAL3837832.1"/>
    </source>
</evidence>
<dbReference type="AlphaFoldDB" id="A0ABD3TNA2"/>
<organism evidence="1 2">
    <name type="scientific">Penstemon smallii</name>
    <dbReference type="NCBI Taxonomy" id="265156"/>
    <lineage>
        <taxon>Eukaryota</taxon>
        <taxon>Viridiplantae</taxon>
        <taxon>Streptophyta</taxon>
        <taxon>Embryophyta</taxon>
        <taxon>Tracheophyta</taxon>
        <taxon>Spermatophyta</taxon>
        <taxon>Magnoliopsida</taxon>
        <taxon>eudicotyledons</taxon>
        <taxon>Gunneridae</taxon>
        <taxon>Pentapetalae</taxon>
        <taxon>asterids</taxon>
        <taxon>lamiids</taxon>
        <taxon>Lamiales</taxon>
        <taxon>Plantaginaceae</taxon>
        <taxon>Cheloneae</taxon>
        <taxon>Penstemon</taxon>
    </lineage>
</organism>
<keyword evidence="2" id="KW-1185">Reference proteome</keyword>
<dbReference type="Proteomes" id="UP001634393">
    <property type="component" value="Unassembled WGS sequence"/>
</dbReference>
<dbReference type="EMBL" id="JBJXBP010000003">
    <property type="protein sequence ID" value="KAL3837832.1"/>
    <property type="molecule type" value="Genomic_DNA"/>
</dbReference>
<protein>
    <submittedName>
        <fullName evidence="1">Uncharacterized protein</fullName>
    </submittedName>
</protein>
<reference evidence="1 2" key="1">
    <citation type="submission" date="2024-12" db="EMBL/GenBank/DDBJ databases">
        <title>The unique morphological basis and parallel evolutionary history of personate flowers in Penstemon.</title>
        <authorList>
            <person name="Depatie T.H."/>
            <person name="Wessinger C.A."/>
        </authorList>
    </citation>
    <scope>NUCLEOTIDE SEQUENCE [LARGE SCALE GENOMIC DNA]</scope>
    <source>
        <strain evidence="1">WTNN_2</strain>
        <tissue evidence="1">Leaf</tissue>
    </source>
</reference>
<name>A0ABD3TNA2_9LAMI</name>
<evidence type="ECO:0000313" key="2">
    <source>
        <dbReference type="Proteomes" id="UP001634393"/>
    </source>
</evidence>
<proteinExistence type="predicted"/>
<accession>A0ABD3TNA2</accession>